<organism evidence="2 3">
    <name type="scientific">Puccinia triticina</name>
    <dbReference type="NCBI Taxonomy" id="208348"/>
    <lineage>
        <taxon>Eukaryota</taxon>
        <taxon>Fungi</taxon>
        <taxon>Dikarya</taxon>
        <taxon>Basidiomycota</taxon>
        <taxon>Pucciniomycotina</taxon>
        <taxon>Pucciniomycetes</taxon>
        <taxon>Pucciniales</taxon>
        <taxon>Pucciniaceae</taxon>
        <taxon>Puccinia</taxon>
    </lineage>
</organism>
<evidence type="ECO:0000313" key="2">
    <source>
        <dbReference type="EMBL" id="WAQ82430.1"/>
    </source>
</evidence>
<name>A0ABY7CF18_9BASI</name>
<keyword evidence="3" id="KW-1185">Reference proteome</keyword>
<feature type="compositionally biased region" description="Basic and acidic residues" evidence="1">
    <location>
        <begin position="1"/>
        <end position="13"/>
    </location>
</feature>
<dbReference type="RefSeq" id="XP_053017985.1">
    <property type="nucleotide sequence ID" value="XM_053166799.1"/>
</dbReference>
<dbReference type="EMBL" id="CP110422">
    <property type="protein sequence ID" value="WAQ82430.1"/>
    <property type="molecule type" value="Genomic_DNA"/>
</dbReference>
<dbReference type="GeneID" id="77807694"/>
<reference evidence="2" key="1">
    <citation type="submission" date="2022-10" db="EMBL/GenBank/DDBJ databases">
        <title>Puccinia triticina Genome sequencing and assembly.</title>
        <authorList>
            <person name="Li C."/>
        </authorList>
    </citation>
    <scope>NUCLEOTIDE SEQUENCE</scope>
    <source>
        <strain evidence="2">Pt15</strain>
    </source>
</reference>
<evidence type="ECO:0000313" key="3">
    <source>
        <dbReference type="Proteomes" id="UP001164743"/>
    </source>
</evidence>
<sequence>MDEENSQRFRVAYEEDVQYPQSSPKQKNDQTSNQKINTDWSYASLIISIYSLDNTN</sequence>
<dbReference type="Proteomes" id="UP001164743">
    <property type="component" value="Chromosome 2A"/>
</dbReference>
<feature type="region of interest" description="Disordered" evidence="1">
    <location>
        <begin position="1"/>
        <end position="35"/>
    </location>
</feature>
<feature type="compositionally biased region" description="Polar residues" evidence="1">
    <location>
        <begin position="19"/>
        <end position="35"/>
    </location>
</feature>
<proteinExistence type="predicted"/>
<protein>
    <submittedName>
        <fullName evidence="2">Uncharacterized protein</fullName>
    </submittedName>
</protein>
<accession>A0ABY7CF18</accession>
<gene>
    <name evidence="2" type="ORF">PtA15_2A747</name>
</gene>
<evidence type="ECO:0000256" key="1">
    <source>
        <dbReference type="SAM" id="MobiDB-lite"/>
    </source>
</evidence>